<dbReference type="SUPFAM" id="SSF54373">
    <property type="entry name" value="FAD-linked reductases, C-terminal domain"/>
    <property type="match status" value="1"/>
</dbReference>
<comment type="cofactor">
    <cofactor evidence="17">
        <name>FAD</name>
        <dbReference type="ChEBI" id="CHEBI:57692"/>
    </cofactor>
    <text evidence="17">Binds 1 FAD per subunit.</text>
</comment>
<keyword evidence="11 17" id="KW-0350">Heme biosynthesis</keyword>
<evidence type="ECO:0000256" key="17">
    <source>
        <dbReference type="RuleBase" id="RU367069"/>
    </source>
</evidence>
<evidence type="ECO:0000256" key="11">
    <source>
        <dbReference type="ARBA" id="ARBA00023133"/>
    </source>
</evidence>
<evidence type="ECO:0000256" key="5">
    <source>
        <dbReference type="ARBA" id="ARBA00012867"/>
    </source>
</evidence>
<dbReference type="OrthoDB" id="419752at2759"/>
<dbReference type="InterPro" id="IPR036188">
    <property type="entry name" value="FAD/NAD-bd_sf"/>
</dbReference>
<reference evidence="19" key="1">
    <citation type="submission" date="2015-10" db="EMBL/GenBank/DDBJ databases">
        <title>FRAMA: From RNA-seq data to annotated mRNA assemblies.</title>
        <authorList>
            <person name="Bens M."/>
            <person name="Sahm A."/>
            <person name="Jahn N."/>
            <person name="Morhart M."/>
            <person name="Holtze S."/>
            <person name="Hildebrandt T.B."/>
            <person name="Platzer M."/>
            <person name="Szafranski K."/>
        </authorList>
    </citation>
    <scope>NUCLEOTIDE SEQUENCE</scope>
    <source>
        <tissue evidence="19">Kidney</tissue>
    </source>
</reference>
<dbReference type="CTD" id="5498"/>
<evidence type="ECO:0000256" key="6">
    <source>
        <dbReference type="ARBA" id="ARBA00022630"/>
    </source>
</evidence>
<accession>A0A0P6J3R7</accession>
<dbReference type="Proteomes" id="UP000694906">
    <property type="component" value="Unplaced"/>
</dbReference>
<evidence type="ECO:0000256" key="8">
    <source>
        <dbReference type="ARBA" id="ARBA00022827"/>
    </source>
</evidence>
<feature type="domain" description="Amine oxidase" evidence="18">
    <location>
        <begin position="40"/>
        <end position="499"/>
    </location>
</feature>
<dbReference type="RefSeq" id="XP_004858726.1">
    <property type="nucleotide sequence ID" value="XM_004858669.3"/>
</dbReference>
<dbReference type="GeneID" id="101703782"/>
<name>A0A0P6J3R7_HETGA</name>
<dbReference type="SUPFAM" id="SSF51905">
    <property type="entry name" value="FAD/NAD(P)-binding domain"/>
    <property type="match status" value="1"/>
</dbReference>
<dbReference type="AlphaFoldDB" id="A0A0P6J3R7"/>
<evidence type="ECO:0000313" key="19">
    <source>
        <dbReference type="EMBL" id="JAN98855.1"/>
    </source>
</evidence>
<evidence type="ECO:0000256" key="12">
    <source>
        <dbReference type="ARBA" id="ARBA00023136"/>
    </source>
</evidence>
<evidence type="ECO:0000256" key="2">
    <source>
        <dbReference type="ARBA" id="ARBA00004137"/>
    </source>
</evidence>
<keyword evidence="8 17" id="KW-0274">FAD</keyword>
<evidence type="ECO:0000256" key="13">
    <source>
        <dbReference type="ARBA" id="ARBA00023244"/>
    </source>
</evidence>
<comment type="subunit">
    <text evidence="14">Monomer. Homodimer.</text>
</comment>
<keyword evidence="10" id="KW-0496">Mitochondrion</keyword>
<evidence type="ECO:0000256" key="10">
    <source>
        <dbReference type="ARBA" id="ARBA00023128"/>
    </source>
</evidence>
<evidence type="ECO:0000256" key="15">
    <source>
        <dbReference type="ARBA" id="ARBA00044160"/>
    </source>
</evidence>
<dbReference type="PANTHER" id="PTHR42923:SF3">
    <property type="entry name" value="PROTOPORPHYRINOGEN OXIDASE"/>
    <property type="match status" value="1"/>
</dbReference>
<dbReference type="GO" id="GO:0005758">
    <property type="term" value="C:mitochondrial intermembrane space"/>
    <property type="evidence" value="ECO:0007669"/>
    <property type="project" value="Ensembl"/>
</dbReference>
<organism evidence="19">
    <name type="scientific">Heterocephalus glaber</name>
    <name type="common">Naked mole rat</name>
    <dbReference type="NCBI Taxonomy" id="10181"/>
    <lineage>
        <taxon>Eukaryota</taxon>
        <taxon>Metazoa</taxon>
        <taxon>Chordata</taxon>
        <taxon>Craniata</taxon>
        <taxon>Vertebrata</taxon>
        <taxon>Euteleostomi</taxon>
        <taxon>Mammalia</taxon>
        <taxon>Eutheria</taxon>
        <taxon>Euarchontoglires</taxon>
        <taxon>Glires</taxon>
        <taxon>Rodentia</taxon>
        <taxon>Hystricomorpha</taxon>
        <taxon>Bathyergidae</taxon>
        <taxon>Heterocephalus</taxon>
    </lineage>
</organism>
<sequence>MSSGPWAKTAVPPAHSLACGDFPLISFPMGRTVVVLGGGISGLAASYYLSRAPCPPKVVLVEGSKRLGGWIRSIRGPDGAIFELGPRGIRPAGVLGAQTLLLVSELGLDSEVLPVRGDHPAAQNRFLYVGGALHPLPTGLRGLLRPSPPFSKPLFWAGLRDLTKPRGKEPDETVHSFTQRRLGPEVASLAMDSLCRGVFAGNSHELSIRSCFPSLFQAEQSHRSVILGLLLGAGQKPQPDSALIRQARAERWSQWSLRGGLEMLPQAFESHLTSSGVHVLRDQPVYGLSLQAEGHWKVCLGDSSLEADHVISAIPASELSKLLPADAAPLAHVLSTITAVSVAVVNLQYQGANLPVQGFGHLVPSSEDPVVLGIVYDSVAFPEQDGSSPGLRVTVMMGGSWLHTLEASGCALSQELFLQQAQEAVATQLGLKEQPSHCLVHLHKNCIPQYTLGHWQKMESAMQFLAAQRLPLTLAGASYDGVAVNDCIESGRQAAVRILGTERNS</sequence>
<evidence type="ECO:0000256" key="7">
    <source>
        <dbReference type="ARBA" id="ARBA00022792"/>
    </source>
</evidence>
<dbReference type="NCBIfam" id="TIGR00562">
    <property type="entry name" value="proto_IX_ox"/>
    <property type="match status" value="1"/>
</dbReference>
<keyword evidence="9 17" id="KW-0560">Oxidoreductase</keyword>
<dbReference type="FunFam" id="3.50.50.60:FF:000133">
    <property type="entry name" value="Protoporphyrinogen oxidase"/>
    <property type="match status" value="1"/>
</dbReference>
<evidence type="ECO:0000256" key="16">
    <source>
        <dbReference type="ARBA" id="ARBA00047554"/>
    </source>
</evidence>
<dbReference type="InterPro" id="IPR050464">
    <property type="entry name" value="Zeta_carotene_desat/Oxidored"/>
</dbReference>
<evidence type="ECO:0000313" key="20">
    <source>
        <dbReference type="Proteomes" id="UP000694906"/>
    </source>
</evidence>
<dbReference type="GO" id="GO:0005743">
    <property type="term" value="C:mitochondrial inner membrane"/>
    <property type="evidence" value="ECO:0007669"/>
    <property type="project" value="UniProtKB-SubCell"/>
</dbReference>
<evidence type="ECO:0000256" key="3">
    <source>
        <dbReference type="ARBA" id="ARBA00005073"/>
    </source>
</evidence>
<comment type="similarity">
    <text evidence="4 17">Belongs to the protoporphyrinogen/coproporphyrinogen oxidase family. Protoporphyrinogen oxidase subfamily.</text>
</comment>
<keyword evidence="13 17" id="KW-0627">Porphyrin biosynthesis</keyword>
<evidence type="ECO:0000256" key="4">
    <source>
        <dbReference type="ARBA" id="ARBA00010551"/>
    </source>
</evidence>
<dbReference type="UniPathway" id="UPA00251">
    <property type="reaction ID" value="UER00324"/>
</dbReference>
<dbReference type="EMBL" id="GEBF01004777">
    <property type="protein sequence ID" value="JAN98855.1"/>
    <property type="molecule type" value="Transcribed_RNA"/>
</dbReference>
<proteinExistence type="inferred from homology"/>
<comment type="catalytic activity">
    <reaction evidence="16 17">
        <text>protoporphyrinogen IX + 3 O2 = protoporphyrin IX + 3 H2O2</text>
        <dbReference type="Rhea" id="RHEA:25576"/>
        <dbReference type="ChEBI" id="CHEBI:15379"/>
        <dbReference type="ChEBI" id="CHEBI:16240"/>
        <dbReference type="ChEBI" id="CHEBI:57306"/>
        <dbReference type="ChEBI" id="CHEBI:57307"/>
        <dbReference type="EC" id="1.3.3.4"/>
    </reaction>
</comment>
<evidence type="ECO:0000313" key="21">
    <source>
        <dbReference type="RefSeq" id="XP_004858726.1"/>
    </source>
</evidence>
<dbReference type="Pfam" id="PF01593">
    <property type="entry name" value="Amino_oxidase"/>
    <property type="match status" value="1"/>
</dbReference>
<gene>
    <name evidence="19" type="primary">PPOX</name>
    <name evidence="21" type="synonym">Ppox</name>
</gene>
<dbReference type="PANTHER" id="PTHR42923">
    <property type="entry name" value="PROTOPORPHYRINOGEN OXIDASE"/>
    <property type="match status" value="1"/>
</dbReference>
<dbReference type="Gene3D" id="3.50.50.60">
    <property type="entry name" value="FAD/NAD(P)-binding domain"/>
    <property type="match status" value="1"/>
</dbReference>
<dbReference type="KEGG" id="hgl:101703782"/>
<dbReference type="GO" id="GO:0006784">
    <property type="term" value="P:heme A biosynthetic process"/>
    <property type="evidence" value="ECO:0007669"/>
    <property type="project" value="Ensembl"/>
</dbReference>
<comment type="function">
    <text evidence="1 17">Catalyzes the 6-electron oxidation of protoporphyrinogen-IX to form protoporphyrin-IX.</text>
</comment>
<evidence type="ECO:0000256" key="9">
    <source>
        <dbReference type="ARBA" id="ARBA00023002"/>
    </source>
</evidence>
<dbReference type="EC" id="1.3.3.4" evidence="5 17"/>
<keyword evidence="12" id="KW-0472">Membrane</keyword>
<dbReference type="GO" id="GO:0004729">
    <property type="term" value="F:oxygen-dependent protoporphyrinogen oxidase activity"/>
    <property type="evidence" value="ECO:0007669"/>
    <property type="project" value="UniProtKB-UniRule"/>
</dbReference>
<evidence type="ECO:0000256" key="1">
    <source>
        <dbReference type="ARBA" id="ARBA00002600"/>
    </source>
</evidence>
<reference evidence="21" key="2">
    <citation type="submission" date="2025-04" db="UniProtKB">
        <authorList>
            <consortium name="RefSeq"/>
        </authorList>
    </citation>
    <scope>IDENTIFICATION</scope>
</reference>
<comment type="subcellular location">
    <subcellularLocation>
        <location evidence="2">Mitochondrion inner membrane</location>
        <topology evidence="2">Peripheral membrane protein</topology>
        <orientation evidence="2">Intermembrane side</orientation>
    </subcellularLocation>
</comment>
<keyword evidence="20" id="KW-1185">Reference proteome</keyword>
<dbReference type="GO" id="GO:0006782">
    <property type="term" value="P:protoporphyrinogen IX biosynthetic process"/>
    <property type="evidence" value="ECO:0007669"/>
    <property type="project" value="UniProtKB-UniRule"/>
</dbReference>
<dbReference type="InterPro" id="IPR002937">
    <property type="entry name" value="Amino_oxidase"/>
</dbReference>
<keyword evidence="6 17" id="KW-0285">Flavoprotein</keyword>
<dbReference type="InterPro" id="IPR004572">
    <property type="entry name" value="Protoporphyrinogen_oxidase"/>
</dbReference>
<evidence type="ECO:0000256" key="14">
    <source>
        <dbReference type="ARBA" id="ARBA00024380"/>
    </source>
</evidence>
<keyword evidence="7" id="KW-0999">Mitochondrion inner membrane</keyword>
<evidence type="ECO:0000259" key="18">
    <source>
        <dbReference type="Pfam" id="PF01593"/>
    </source>
</evidence>
<comment type="pathway">
    <text evidence="3 17">Porphyrin-containing compound metabolism; protoporphyrin-IX biosynthesis; protoporphyrin-IX from protoporphyrinogen-IX: step 1/1.</text>
</comment>
<protein>
    <recommendedName>
        <fullName evidence="15 17">Protoporphyrinogen oxidase</fullName>
        <ecNumber evidence="5 17">1.3.3.4</ecNumber>
    </recommendedName>
</protein>
<dbReference type="GO" id="GO:0006785">
    <property type="term" value="P:heme B biosynthetic process"/>
    <property type="evidence" value="ECO:0007669"/>
    <property type="project" value="Ensembl"/>
</dbReference>